<accession>A0A2V4BBT7</accession>
<evidence type="ECO:0000256" key="2">
    <source>
        <dbReference type="ARBA" id="ARBA00022679"/>
    </source>
</evidence>
<evidence type="ECO:0000313" key="9">
    <source>
        <dbReference type="EMBL" id="PXY32817.1"/>
    </source>
</evidence>
<dbReference type="PANTHER" id="PTHR34047">
    <property type="entry name" value="NUCLEAR INTRON MATURASE 1, MITOCHONDRIAL-RELATED"/>
    <property type="match status" value="1"/>
</dbReference>
<dbReference type="OrthoDB" id="1550386at2"/>
<dbReference type="GO" id="GO:0003723">
    <property type="term" value="F:RNA binding"/>
    <property type="evidence" value="ECO:0007669"/>
    <property type="project" value="InterPro"/>
</dbReference>
<dbReference type="Pfam" id="PF00078">
    <property type="entry name" value="RVT_1"/>
    <property type="match status" value="1"/>
</dbReference>
<proteinExistence type="predicted"/>
<dbReference type="GO" id="GO:0003964">
    <property type="term" value="F:RNA-directed DNA polymerase activity"/>
    <property type="evidence" value="ECO:0007669"/>
    <property type="project" value="UniProtKB-KW"/>
</dbReference>
<dbReference type="EMBL" id="MASW01000001">
    <property type="protein sequence ID" value="PXY32817.1"/>
    <property type="molecule type" value="Genomic_DNA"/>
</dbReference>
<dbReference type="Proteomes" id="UP000249915">
    <property type="component" value="Unassembled WGS sequence"/>
</dbReference>
<keyword evidence="2" id="KW-0808">Transferase</keyword>
<dbReference type="PANTHER" id="PTHR34047:SF7">
    <property type="entry name" value="RNA-DIRECTED DNA POLYMERASE"/>
    <property type="match status" value="1"/>
</dbReference>
<dbReference type="GO" id="GO:0046872">
    <property type="term" value="F:metal ion binding"/>
    <property type="evidence" value="ECO:0007669"/>
    <property type="project" value="UniProtKB-KW"/>
</dbReference>
<keyword evidence="10" id="KW-1185">Reference proteome</keyword>
<comment type="caution">
    <text evidence="9">The sequence shown here is derived from an EMBL/GenBank/DDBJ whole genome shotgun (WGS) entry which is preliminary data.</text>
</comment>
<reference evidence="9 10" key="1">
    <citation type="submission" date="2016-07" db="EMBL/GenBank/DDBJ databases">
        <title>Draft genome sequence of Prauserella muralis DSM 45305, isolated from a mould-covered wall in an indoor environment.</title>
        <authorList>
            <person name="Ruckert C."/>
            <person name="Albersmeier A."/>
            <person name="Jiang C.-L."/>
            <person name="Jiang Y."/>
            <person name="Kalinowski J."/>
            <person name="Schneider O."/>
            <person name="Winkler A."/>
            <person name="Zotchev S.B."/>
        </authorList>
    </citation>
    <scope>NUCLEOTIDE SEQUENCE [LARGE SCALE GENOMIC DNA]</scope>
    <source>
        <strain evidence="9 10">DSM 45305</strain>
    </source>
</reference>
<evidence type="ECO:0000256" key="3">
    <source>
        <dbReference type="ARBA" id="ARBA00022695"/>
    </source>
</evidence>
<dbReference type="EC" id="2.7.7.49" evidence="1"/>
<keyword evidence="3" id="KW-0548">Nucleotidyltransferase</keyword>
<keyword evidence="4" id="KW-0479">Metal-binding</keyword>
<evidence type="ECO:0000256" key="1">
    <source>
        <dbReference type="ARBA" id="ARBA00012493"/>
    </source>
</evidence>
<gene>
    <name evidence="9" type="ORF">BAY60_08360</name>
</gene>
<evidence type="ECO:0000256" key="6">
    <source>
        <dbReference type="ARBA" id="ARBA00022918"/>
    </source>
</evidence>
<evidence type="ECO:0000259" key="8">
    <source>
        <dbReference type="PROSITE" id="PS50878"/>
    </source>
</evidence>
<dbReference type="CDD" id="cd03487">
    <property type="entry name" value="RT_Bac_retron_II"/>
    <property type="match status" value="1"/>
</dbReference>
<keyword evidence="6 9" id="KW-0695">RNA-directed DNA polymerase</keyword>
<dbReference type="AlphaFoldDB" id="A0A2V4BBT7"/>
<dbReference type="InterPro" id="IPR000477">
    <property type="entry name" value="RT_dom"/>
</dbReference>
<dbReference type="InterPro" id="IPR051083">
    <property type="entry name" value="GrpII_Intron_Splice-Mob/Def"/>
</dbReference>
<evidence type="ECO:0000256" key="7">
    <source>
        <dbReference type="ARBA" id="ARBA00048173"/>
    </source>
</evidence>
<protein>
    <recommendedName>
        <fullName evidence="1">RNA-directed DNA polymerase</fullName>
        <ecNumber evidence="1">2.7.7.49</ecNumber>
    </recommendedName>
</protein>
<keyword evidence="5" id="KW-0460">Magnesium</keyword>
<evidence type="ECO:0000256" key="5">
    <source>
        <dbReference type="ARBA" id="ARBA00022842"/>
    </source>
</evidence>
<organism evidence="9 10">
    <name type="scientific">Prauserella muralis</name>
    <dbReference type="NCBI Taxonomy" id="588067"/>
    <lineage>
        <taxon>Bacteria</taxon>
        <taxon>Bacillati</taxon>
        <taxon>Actinomycetota</taxon>
        <taxon>Actinomycetes</taxon>
        <taxon>Pseudonocardiales</taxon>
        <taxon>Pseudonocardiaceae</taxon>
        <taxon>Prauserella</taxon>
    </lineage>
</organism>
<evidence type="ECO:0000313" key="10">
    <source>
        <dbReference type="Proteomes" id="UP000249915"/>
    </source>
</evidence>
<comment type="catalytic activity">
    <reaction evidence="7">
        <text>DNA(n) + a 2'-deoxyribonucleoside 5'-triphosphate = DNA(n+1) + diphosphate</text>
        <dbReference type="Rhea" id="RHEA:22508"/>
        <dbReference type="Rhea" id="RHEA-COMP:17339"/>
        <dbReference type="Rhea" id="RHEA-COMP:17340"/>
        <dbReference type="ChEBI" id="CHEBI:33019"/>
        <dbReference type="ChEBI" id="CHEBI:61560"/>
        <dbReference type="ChEBI" id="CHEBI:173112"/>
        <dbReference type="EC" id="2.7.7.49"/>
    </reaction>
</comment>
<feature type="domain" description="Reverse transcriptase" evidence="8">
    <location>
        <begin position="34"/>
        <end position="273"/>
    </location>
</feature>
<dbReference type="PROSITE" id="PS50878">
    <property type="entry name" value="RT_POL"/>
    <property type="match status" value="1"/>
</dbReference>
<evidence type="ECO:0000256" key="4">
    <source>
        <dbReference type="ARBA" id="ARBA00022723"/>
    </source>
</evidence>
<sequence length="341" mass="37326">MPVWRWPVPHWRTLGDCAEALDVDVGELQWFADTRGWNRRAGAALRHYRYRWVPTRSGGVRLLEQPKPRLAELQRRVTRHVLAALPVHDAAHGFRPGRSAATCAEPHAGRSFVVRLDLEGFFAAVSAARVRALLRLAGYPPAVAAAVAGLLTTTAPADVLSAAPNTRDRESRRRLLRRLAAPHLPQGAPSSPAVANTVAQRLDLRLAGLAAALGARYTRYADDLVFSGDADLPLHRLLPGVRLITGDEGFPLRDSKTSVAAAHQRQRVAGLVVNASPAVPREDYDALRAILHNCVRTGPAAQNRDGHPDFRAHLLGRIAWVGATHPRRAARLRALFARISW</sequence>
<name>A0A2V4BBT7_9PSEU</name>
<dbReference type="PRINTS" id="PR00866">
    <property type="entry name" value="RNADNAPOLMS"/>
</dbReference>
<dbReference type="InterPro" id="IPR000123">
    <property type="entry name" value="Reverse_transcriptase_msDNA"/>
</dbReference>